<feature type="compositionally biased region" description="Pro residues" evidence="1">
    <location>
        <begin position="686"/>
        <end position="699"/>
    </location>
</feature>
<feature type="region of interest" description="Disordered" evidence="1">
    <location>
        <begin position="581"/>
        <end position="720"/>
    </location>
</feature>
<feature type="compositionally biased region" description="Basic and acidic residues" evidence="1">
    <location>
        <begin position="452"/>
        <end position="466"/>
    </location>
</feature>
<reference evidence="2 3" key="1">
    <citation type="journal article" date="2013" name="BMC Genomics">
        <title>Genomics-driven discovery of the pneumocandin biosynthetic gene cluster in the fungus Glarea lozoyensis.</title>
        <authorList>
            <person name="Chen L."/>
            <person name="Yue Q."/>
            <person name="Zhang X."/>
            <person name="Xiang M."/>
            <person name="Wang C."/>
            <person name="Li S."/>
            <person name="Che Y."/>
            <person name="Ortiz-Lopez F.J."/>
            <person name="Bills G.F."/>
            <person name="Liu X."/>
            <person name="An Z."/>
        </authorList>
    </citation>
    <scope>NUCLEOTIDE SEQUENCE [LARGE SCALE GENOMIC DNA]</scope>
    <source>
        <strain evidence="3">ATCC 20868 / MF5171</strain>
    </source>
</reference>
<feature type="compositionally biased region" description="Polar residues" evidence="1">
    <location>
        <begin position="629"/>
        <end position="648"/>
    </location>
</feature>
<name>S3E557_GLAL2</name>
<proteinExistence type="predicted"/>
<feature type="compositionally biased region" description="Low complexity" evidence="1">
    <location>
        <begin position="613"/>
        <end position="627"/>
    </location>
</feature>
<organism evidence="2 3">
    <name type="scientific">Glarea lozoyensis (strain ATCC 20868 / MF5171)</name>
    <dbReference type="NCBI Taxonomy" id="1116229"/>
    <lineage>
        <taxon>Eukaryota</taxon>
        <taxon>Fungi</taxon>
        <taxon>Dikarya</taxon>
        <taxon>Ascomycota</taxon>
        <taxon>Pezizomycotina</taxon>
        <taxon>Leotiomycetes</taxon>
        <taxon>Helotiales</taxon>
        <taxon>Helotiaceae</taxon>
        <taxon>Glarea</taxon>
    </lineage>
</organism>
<feature type="compositionally biased region" description="Polar residues" evidence="1">
    <location>
        <begin position="215"/>
        <end position="234"/>
    </location>
</feature>
<feature type="compositionally biased region" description="Polar residues" evidence="1">
    <location>
        <begin position="413"/>
        <end position="430"/>
    </location>
</feature>
<feature type="region of interest" description="Disordered" evidence="1">
    <location>
        <begin position="413"/>
        <end position="474"/>
    </location>
</feature>
<feature type="region of interest" description="Disordered" evidence="1">
    <location>
        <begin position="769"/>
        <end position="793"/>
    </location>
</feature>
<dbReference type="Proteomes" id="UP000016922">
    <property type="component" value="Unassembled WGS sequence"/>
</dbReference>
<feature type="region of interest" description="Disordered" evidence="1">
    <location>
        <begin position="306"/>
        <end position="354"/>
    </location>
</feature>
<feature type="compositionally biased region" description="Low complexity" evidence="1">
    <location>
        <begin position="502"/>
        <end position="512"/>
    </location>
</feature>
<evidence type="ECO:0000313" key="2">
    <source>
        <dbReference type="EMBL" id="EPE33548.1"/>
    </source>
</evidence>
<dbReference type="HOGENOM" id="CLU_345835_0_0_1"/>
<dbReference type="AlphaFoldDB" id="S3E557"/>
<dbReference type="GeneID" id="19465614"/>
<dbReference type="KEGG" id="glz:GLAREA_06561"/>
<evidence type="ECO:0000313" key="3">
    <source>
        <dbReference type="Proteomes" id="UP000016922"/>
    </source>
</evidence>
<evidence type="ECO:0000256" key="1">
    <source>
        <dbReference type="SAM" id="MobiDB-lite"/>
    </source>
</evidence>
<dbReference type="RefSeq" id="XP_008078700.1">
    <property type="nucleotide sequence ID" value="XM_008080509.1"/>
</dbReference>
<accession>S3E557</accession>
<protein>
    <submittedName>
        <fullName evidence="2">Uncharacterized protein</fullName>
    </submittedName>
</protein>
<gene>
    <name evidence="2" type="ORF">GLAREA_06561</name>
</gene>
<sequence length="817" mass="90099">MLPTTHSPKQPTGPKWSEIEYRLLDFWVQNDRDEMKRRNFSLQQVAEEMNKETKWLHSQQDLGEGSSSAEWQCQIMRFPTRNYNASKLSTKMRMIETNPGSYVPLPPRNPDRFNMTISGNMAKNIKGNDKTYEQATAISAPGKANGVTDSRSILDTQSIAGMANTGPTYQAFRQSQPLAGVAYNRQTEFGQELPAFEVDRRRPQSLEQPATFEVQHQFSSHPSNGTTASPQDANCPSYESHITSANHQKFHEDLQSELFHQYQSQVTSFEHHGGSTQVDVGQEQPSILGLSSNPWQQHSKITSLSQVLREQDASRPQNQSQSVADFQRSQQLLPRSPTQQTTTSGQHYSPDFINSNRQTSALFPTQNRLQQWQHPQFPPVDPSIDRTSVNAVVDQNLYEVAFRQLQQQIALNNTQQPKSYDNSNNHSQVLPETMKKGEGSEDWRRKLAALSSEREFSAKAQSDNRRNSTVTSSNYDTFFSSIPRTSSMTGAAGVQTQNLRNSSSGTGIGSISLNDREVQRRIASQQQKMHASKLQDPVARKPEPGNPFSSPKRMKVAEGVHVATSNAQVTRPQPRRVPFIAPAQSSGQVPRVPSVAQVTSSTQPKNPSSVATVPSSVQPSNSSSLVPAQPSSQPRHPPSLASTQSSVETQRKDDAHSTSGHGTLPTPQDLEKPSKQNATRKRSNPSPEPIPPHPAPGYPPLRRSIFATPRPRVPRKSTPATTSIVETLPQSKSVSDATRSGAVYSTKYPAINVLKSGFVPAINGRESAATPSMAQANTNSTSVTKSGSSIDTSNEAVGRALDTLQEQLRVSRNTWNN</sequence>
<feature type="region of interest" description="Disordered" evidence="1">
    <location>
        <begin position="215"/>
        <end position="239"/>
    </location>
</feature>
<feature type="region of interest" description="Disordered" evidence="1">
    <location>
        <begin position="486"/>
        <end position="552"/>
    </location>
</feature>
<feature type="compositionally biased region" description="Basic and acidic residues" evidence="1">
    <location>
        <begin position="433"/>
        <end position="445"/>
    </location>
</feature>
<keyword evidence="3" id="KW-1185">Reference proteome</keyword>
<feature type="compositionally biased region" description="Polar residues" evidence="1">
    <location>
        <begin position="596"/>
        <end position="612"/>
    </location>
</feature>
<feature type="compositionally biased region" description="Polar residues" evidence="1">
    <location>
        <begin position="486"/>
        <end position="501"/>
    </location>
</feature>
<dbReference type="EMBL" id="KE145357">
    <property type="protein sequence ID" value="EPE33548.1"/>
    <property type="molecule type" value="Genomic_DNA"/>
</dbReference>